<dbReference type="PANTHER" id="PTHR47331:SF5">
    <property type="entry name" value="RIBONUCLEASE H"/>
    <property type="match status" value="1"/>
</dbReference>
<gene>
    <name evidence="3" type="ORF">PACLA_8A012814</name>
</gene>
<dbReference type="Proteomes" id="UP001152795">
    <property type="component" value="Unassembled WGS sequence"/>
</dbReference>
<keyword evidence="4" id="KW-1185">Reference proteome</keyword>
<evidence type="ECO:0000313" key="3">
    <source>
        <dbReference type="EMBL" id="CAB3998047.1"/>
    </source>
</evidence>
<keyword evidence="1" id="KW-0175">Coiled coil</keyword>
<comment type="caution">
    <text evidence="3">The sequence shown here is derived from an EMBL/GenBank/DDBJ whole genome shotgun (WGS) entry which is preliminary data.</text>
</comment>
<dbReference type="Pfam" id="PF03564">
    <property type="entry name" value="DUF1759"/>
    <property type="match status" value="1"/>
</dbReference>
<dbReference type="EMBL" id="CACRXK020003255">
    <property type="protein sequence ID" value="CAB3998047.1"/>
    <property type="molecule type" value="Genomic_DNA"/>
</dbReference>
<accession>A0A6S7HYS7</accession>
<evidence type="ECO:0000256" key="1">
    <source>
        <dbReference type="SAM" id="Coils"/>
    </source>
</evidence>
<sequence length="1341" mass="152422">MDIELVDSGDEERGRRLRKPTSKGKAYNVQRKRRTCINVQTKITKHINRINLVTCSYDNCHIIKQELGVLVALNAELKEAFQLWRMELTMEEEIADALAWYDEQCERNSRFTIEIEQWITSAKQNIEEQMDKRSFSSRHSSRTKSSSFSESSSQARVKERRKVVELRAKAATLERKRKLENEAEILRLEEEIAIAEGREEMLLKFEQEMSLKDGMNQYHEHIPSTSFAPNIPSTSFAPSIPSTSFAPNIPSTSFVPNIPTSFTPNIPSTSFVPNVPFTSFVSNIPSTPFVSNISGTVFPAKTQASRFTPNVRAPIFTPNIPATNAASKRSVTFVNEHRQSLPTYSPPSFSQTDSASPIITSSYPGLRHTNPGPRLSPRVTSTPWDQTISTQARISNEPSVVYQPSFESRIPVPLPTTANRAQPEAWEQASQVSIPRTNEDQFGVLIEKQCNLTEKIMQQNQRSLIPRLALSKFSGDPTEYNIFIQGFNSQFHNKLNSNSDRLRYLDQYLEGEAKELVKGCHYMDPDIGYAEARRLIDEKYGDPYNISNAFIKKMPEWPMLKPGDDDGLNRFSTFLTQCCSAMKSLSYLTILDHPHNLQTLVKKLPFHLQDRWRRVASKARVGHRNMPSFDSFANFIKDEAKVATDPIFSREALRVQSSDGVNNKRKPPNYKKSIGERRKFLAEKQLCYSCYMPGHRSRGCSQKRTCKTCSRRHPTGLHVENFQPIVKKLANNNVAKNVESALTTITANSITRKVQEEGPVGSVPIVPIIVRSAETELITCAMLDNCSTGTFILEDLRQELNVDGVDSQVSITTMNGKQLHNVKVIRGLTVSDLDGNNSISLPKAFTKLEMPAIIQDIPRPEQARKWPHLAHVADYVHPLIPNVKIGLLIGTNCPEAIEPKDFVTSMNGGPYAVQTFAGWTIIGPLHMSSNGPATVNCNRIVAKEISSEVPMDHHFAVEQVVKEILTPEALNRMMELDFSERKVSNEHGLSQEDNTTVLKYLTNDKARYKTFVANRVQTIRDTTAPHEWHYVDSALNPADDASRGLKMSRFLENKRWINGPSFLWKATDEWPERPFDVSVNTLDDPEVAVISANAIVSDQRNEILEYFSRFSQWYRLKKAIAWLLRMKPRRDRNRRNLGDSSTQDMTPKPIKVEELEKAEVTIVKIVQAESFPDEISALKRVEDSSKINNRSLTKQKTTKLRTSSSFDPTDLQSPISPSNILTMKSKIVMPPPGDFHRADLYLRKRWKRVQYLVEIFWTRWKREYLNTLQMRKKWNRPQRSFEIGDIVLVVDERTSRNLWPLARVIDITPDSVGAVRSVTVKTAASTLERPIVKLVLLLENS</sequence>
<feature type="coiled-coil region" evidence="1">
    <location>
        <begin position="156"/>
        <end position="198"/>
    </location>
</feature>
<feature type="region of interest" description="Disordered" evidence="2">
    <location>
        <begin position="340"/>
        <end position="382"/>
    </location>
</feature>
<name>A0A6S7HYS7_PARCT</name>
<feature type="compositionally biased region" description="Low complexity" evidence="2">
    <location>
        <begin position="143"/>
        <end position="153"/>
    </location>
</feature>
<feature type="compositionally biased region" description="Polar residues" evidence="2">
    <location>
        <begin position="340"/>
        <end position="363"/>
    </location>
</feature>
<dbReference type="InterPro" id="IPR040676">
    <property type="entry name" value="DUF5641"/>
</dbReference>
<feature type="region of interest" description="Disordered" evidence="2">
    <location>
        <begin position="1189"/>
        <end position="1211"/>
    </location>
</feature>
<organism evidence="3 4">
    <name type="scientific">Paramuricea clavata</name>
    <name type="common">Red gorgonian</name>
    <name type="synonym">Violescent sea-whip</name>
    <dbReference type="NCBI Taxonomy" id="317549"/>
    <lineage>
        <taxon>Eukaryota</taxon>
        <taxon>Metazoa</taxon>
        <taxon>Cnidaria</taxon>
        <taxon>Anthozoa</taxon>
        <taxon>Octocorallia</taxon>
        <taxon>Malacalcyonacea</taxon>
        <taxon>Plexauridae</taxon>
        <taxon>Paramuricea</taxon>
    </lineage>
</organism>
<evidence type="ECO:0000313" key="4">
    <source>
        <dbReference type="Proteomes" id="UP001152795"/>
    </source>
</evidence>
<feature type="region of interest" description="Disordered" evidence="2">
    <location>
        <begin position="129"/>
        <end position="154"/>
    </location>
</feature>
<dbReference type="OrthoDB" id="10068075at2759"/>
<dbReference type="PANTHER" id="PTHR47331">
    <property type="entry name" value="PHD-TYPE DOMAIN-CONTAINING PROTEIN"/>
    <property type="match status" value="1"/>
</dbReference>
<feature type="compositionally biased region" description="Acidic residues" evidence="2">
    <location>
        <begin position="1"/>
        <end position="10"/>
    </location>
</feature>
<dbReference type="InterPro" id="IPR005312">
    <property type="entry name" value="DUF1759"/>
</dbReference>
<evidence type="ECO:0000256" key="2">
    <source>
        <dbReference type="SAM" id="MobiDB-lite"/>
    </source>
</evidence>
<proteinExistence type="predicted"/>
<feature type="region of interest" description="Disordered" evidence="2">
    <location>
        <begin position="1"/>
        <end position="24"/>
    </location>
</feature>
<reference evidence="3" key="1">
    <citation type="submission" date="2020-04" db="EMBL/GenBank/DDBJ databases">
        <authorList>
            <person name="Alioto T."/>
            <person name="Alioto T."/>
            <person name="Gomez Garrido J."/>
        </authorList>
    </citation>
    <scope>NUCLEOTIDE SEQUENCE</scope>
    <source>
        <strain evidence="3">A484AB</strain>
    </source>
</reference>
<dbReference type="Pfam" id="PF18701">
    <property type="entry name" value="DUF5641"/>
    <property type="match status" value="1"/>
</dbReference>
<protein>
    <submittedName>
        <fullName evidence="3">Uncharacterized protein</fullName>
    </submittedName>
</protein>